<keyword evidence="2" id="KW-0472">Membrane</keyword>
<feature type="region of interest" description="Disordered" evidence="1">
    <location>
        <begin position="202"/>
        <end position="242"/>
    </location>
</feature>
<evidence type="ECO:0000313" key="5">
    <source>
        <dbReference type="Proteomes" id="UP000292627"/>
    </source>
</evidence>
<sequence length="331" mass="35010">MPFWLIGTLVALLVGLVATAYLWLVRRRLDETQAGLQALAAMRWRDFTRLVLSALQRRGLERVSFEPEDVRNQHPSLLLGDAQGRHWLLSCKHGTAYRIGSVAIDELASEARLRGAQHSILATQGLVDAGGHEKAQRSNVEVLDGGKLWVEVKPMLDGATVQGITGQANLSARRRIGLSWIAALLLGVLVSGLPTLLDSEPAPAPATVASPPAAAPAPSAAPATSAPGPASAPPTEAQLTQQRSAVAKALAKAGGLRQPAWISGSTLSVDLLAGEEMVMPVVCAELAKYPDLALSRVQLNPRPGSDERVRWRQCEAAMAAPAPVPAHAPSR</sequence>
<evidence type="ECO:0000313" key="4">
    <source>
        <dbReference type="EMBL" id="TAA21946.1"/>
    </source>
</evidence>
<comment type="caution">
    <text evidence="4">The sequence shown here is derived from an EMBL/GenBank/DDBJ whole genome shotgun (WGS) entry which is preliminary data.</text>
</comment>
<dbReference type="EMBL" id="SHMC01000007">
    <property type="protein sequence ID" value="TAA21946.1"/>
    <property type="molecule type" value="Genomic_DNA"/>
</dbReference>
<reference evidence="4 5" key="1">
    <citation type="submission" date="2019-02" db="EMBL/GenBank/DDBJ databases">
        <title>WGS of Pseudoxanthomonas species novum from clinical isolates.</title>
        <authorList>
            <person name="Bernier A.-M."/>
            <person name="Bernard K."/>
            <person name="Vachon A."/>
        </authorList>
    </citation>
    <scope>NUCLEOTIDE SEQUENCE [LARGE SCALE GENOMIC DNA]</scope>
    <source>
        <strain evidence="4 5">NML171200</strain>
    </source>
</reference>
<dbReference type="Pfam" id="PF04471">
    <property type="entry name" value="Mrr_cat"/>
    <property type="match status" value="1"/>
</dbReference>
<accession>A0A4Q8L6D3</accession>
<feature type="domain" description="Restriction endonuclease type IV Mrr" evidence="3">
    <location>
        <begin position="40"/>
        <end position="148"/>
    </location>
</feature>
<evidence type="ECO:0000256" key="1">
    <source>
        <dbReference type="SAM" id="MobiDB-lite"/>
    </source>
</evidence>
<dbReference type="OrthoDB" id="5965220at2"/>
<evidence type="ECO:0000259" key="3">
    <source>
        <dbReference type="Pfam" id="PF04471"/>
    </source>
</evidence>
<dbReference type="InterPro" id="IPR007560">
    <property type="entry name" value="Restrct_endonuc_IV_Mrr"/>
</dbReference>
<feature type="compositionally biased region" description="Low complexity" evidence="1">
    <location>
        <begin position="205"/>
        <end position="235"/>
    </location>
</feature>
<keyword evidence="2" id="KW-0812">Transmembrane</keyword>
<feature type="transmembrane region" description="Helical" evidence="2">
    <location>
        <begin position="6"/>
        <end position="24"/>
    </location>
</feature>
<dbReference type="AlphaFoldDB" id="A0A4Q8L6D3"/>
<gene>
    <name evidence="4" type="ORF">EA660_16475</name>
</gene>
<name>A0A4Q8L6D3_9GAMM</name>
<organism evidence="4 5">
    <name type="scientific">Pseudoxanthomonas winnipegensis</name>
    <dbReference type="NCBI Taxonomy" id="2480810"/>
    <lineage>
        <taxon>Bacteria</taxon>
        <taxon>Pseudomonadati</taxon>
        <taxon>Pseudomonadota</taxon>
        <taxon>Gammaproteobacteria</taxon>
        <taxon>Lysobacterales</taxon>
        <taxon>Lysobacteraceae</taxon>
        <taxon>Pseudoxanthomonas</taxon>
    </lineage>
</organism>
<evidence type="ECO:0000256" key="2">
    <source>
        <dbReference type="SAM" id="Phobius"/>
    </source>
</evidence>
<dbReference type="Proteomes" id="UP000292627">
    <property type="component" value="Unassembled WGS sequence"/>
</dbReference>
<proteinExistence type="predicted"/>
<keyword evidence="2" id="KW-1133">Transmembrane helix</keyword>
<feature type="transmembrane region" description="Helical" evidence="2">
    <location>
        <begin position="177"/>
        <end position="197"/>
    </location>
</feature>
<dbReference type="GO" id="GO:0009307">
    <property type="term" value="P:DNA restriction-modification system"/>
    <property type="evidence" value="ECO:0007669"/>
    <property type="project" value="InterPro"/>
</dbReference>
<dbReference type="GO" id="GO:0004519">
    <property type="term" value="F:endonuclease activity"/>
    <property type="evidence" value="ECO:0007669"/>
    <property type="project" value="InterPro"/>
</dbReference>
<dbReference type="RefSeq" id="WP_130552549.1">
    <property type="nucleotide sequence ID" value="NZ_SHMC01000007.1"/>
</dbReference>
<dbReference type="GO" id="GO:0003677">
    <property type="term" value="F:DNA binding"/>
    <property type="evidence" value="ECO:0007669"/>
    <property type="project" value="InterPro"/>
</dbReference>
<protein>
    <recommendedName>
        <fullName evidence="3">Restriction endonuclease type IV Mrr domain-containing protein</fullName>
    </recommendedName>
</protein>